<dbReference type="AlphaFoldDB" id="A0A097I978"/>
<name>A0A097I978_TETTH</name>
<protein>
    <submittedName>
        <fullName evidence="2">Pat1</fullName>
    </submittedName>
</protein>
<reference evidence="2" key="1">
    <citation type="journal article" date="2011" name="Mol. Biol. Cell">
        <title>The Pot1a-associated proteins Tpt1 and Pat1 coordinate telomere protection and length regulation in Tetrahymena.</title>
        <authorList>
            <person name="Linger B.R."/>
            <person name="Morin G.B."/>
            <person name="Price C.M."/>
        </authorList>
    </citation>
    <scope>NUCLEOTIDE SEQUENCE</scope>
</reference>
<reference evidence="2" key="4">
    <citation type="submission" date="2014-08" db="EMBL/GenBank/DDBJ databases">
        <authorList>
            <person name="Linger B."/>
            <person name="Morin G."/>
            <person name="Price C."/>
        </authorList>
    </citation>
    <scope>NUCLEOTIDE SEQUENCE</scope>
</reference>
<organism evidence="2">
    <name type="scientific">Tetrahymena thermophila</name>
    <dbReference type="NCBI Taxonomy" id="5911"/>
    <lineage>
        <taxon>Eukaryota</taxon>
        <taxon>Sar</taxon>
        <taxon>Alveolata</taxon>
        <taxon>Ciliophora</taxon>
        <taxon>Intramacronucleata</taxon>
        <taxon>Oligohymenophorea</taxon>
        <taxon>Hymenostomatida</taxon>
        <taxon>Tetrahymenina</taxon>
        <taxon>Tetrahymenidae</taxon>
        <taxon>Tetrahymena</taxon>
    </lineage>
</organism>
<sequence length="378" mass="44675">MNQKKQKETESNIDIFRLLSDGIKSYEQKGLNLKLKEKSSNTKLPYCLYEDLKIIFEFSQNSESKLTVFKQLASNQLSHRSEDSIRSRYRDFIQELNPSDFQNISKYVIEKRSIEGYLVKERDEHGNKTYVVKDQLKTTSSESKSQKNPSKKTVEQQQSKSKEEIKLPLKRKPENVPEILINGKKQLKSTKPDNHQKEPAQKIKQQDQNNLEEEEEKEFQYKKTQKNKSQINQVNEVDSRNKKNQNNQMEVQQPQPKQNQQQQQQAQAHKISNQLSEQEYKDARELDVYIHFLANYENVQKKSLIHTLDKLSGDFNQLVDYLQTQNHNLLWKEDEDEVLRNFSEQSSQTIYLLKTLKKGKENILRRATYLGIELPDFE</sequence>
<reference evidence="2" key="3">
    <citation type="journal article" date="2014" name="Eukaryot. Cell">
        <title>Tetrahymena Pot2 is a developmentally regulated paralog of Pot1 that localizes to chromosome breakage sites but not to telomeres.</title>
        <authorList>
            <person name="Cranert S."/>
            <person name="Heyse S."/>
            <person name="Linger B.R."/>
            <person name="Lescasse R."/>
            <person name="Price C."/>
        </authorList>
    </citation>
    <scope>NUCLEOTIDE SEQUENCE</scope>
</reference>
<feature type="compositionally biased region" description="Polar residues" evidence="1">
    <location>
        <begin position="137"/>
        <end position="148"/>
    </location>
</feature>
<evidence type="ECO:0000256" key="1">
    <source>
        <dbReference type="SAM" id="MobiDB-lite"/>
    </source>
</evidence>
<reference evidence="2" key="2">
    <citation type="journal article" date="2014" name="Eukaryot. Cell">
        <title>The 3' overhangs at Tetrahymena thermophila telomeres are packaged by four proteins, Pot1a, Tpt1, Pat1, and Pat2.</title>
        <authorList>
            <person name="Premkumar V.L."/>
            <person name="Cranert S."/>
            <person name="Linger B.R."/>
            <person name="Morin G.B."/>
            <person name="Minium S."/>
            <person name="Price C."/>
        </authorList>
    </citation>
    <scope>NUCLEOTIDE SEQUENCE</scope>
</reference>
<proteinExistence type="evidence at transcript level"/>
<accession>A0A097I978</accession>
<dbReference type="EMBL" id="KM406496">
    <property type="protein sequence ID" value="AIT58613.1"/>
    <property type="molecule type" value="mRNA"/>
</dbReference>
<feature type="compositionally biased region" description="Basic and acidic residues" evidence="1">
    <location>
        <begin position="190"/>
        <end position="205"/>
    </location>
</feature>
<feature type="compositionally biased region" description="Basic and acidic residues" evidence="1">
    <location>
        <begin position="160"/>
        <end position="175"/>
    </location>
</feature>
<feature type="region of interest" description="Disordered" evidence="1">
    <location>
        <begin position="134"/>
        <end position="274"/>
    </location>
</feature>
<feature type="compositionally biased region" description="Low complexity" evidence="1">
    <location>
        <begin position="252"/>
        <end position="268"/>
    </location>
</feature>
<feature type="compositionally biased region" description="Polar residues" evidence="1">
    <location>
        <begin position="227"/>
        <end position="236"/>
    </location>
</feature>
<evidence type="ECO:0000313" key="2">
    <source>
        <dbReference type="EMBL" id="AIT58613.1"/>
    </source>
</evidence>
<dbReference type="OMA" id="RNRYQQY"/>